<keyword evidence="8" id="KW-1185">Reference proteome</keyword>
<evidence type="ECO:0000313" key="7">
    <source>
        <dbReference type="EMBL" id="KUJ23199.1"/>
    </source>
</evidence>
<evidence type="ECO:0000256" key="5">
    <source>
        <dbReference type="ARBA" id="ARBA00023136"/>
    </source>
</evidence>
<name>A0A194XT27_MOLSC</name>
<keyword evidence="6" id="KW-0813">Transport</keyword>
<comment type="subcellular location">
    <subcellularLocation>
        <location evidence="1 6">Membrane</location>
        <topology evidence="1 6">Multi-pass membrane protein</topology>
    </subcellularLocation>
</comment>
<dbReference type="InParanoid" id="A0A194XT27"/>
<evidence type="ECO:0000256" key="4">
    <source>
        <dbReference type="ARBA" id="ARBA00022989"/>
    </source>
</evidence>
<proteinExistence type="inferred from homology"/>
<dbReference type="AlphaFoldDB" id="A0A194XT27"/>
<dbReference type="STRING" id="149040.A0A194XT27"/>
<comment type="similarity">
    <text evidence="2 6">Belongs to the copper transporter (Ctr) (TC 1.A.56) family. SLC31A subfamily.</text>
</comment>
<dbReference type="InterPro" id="IPR007274">
    <property type="entry name" value="Cop_transporter"/>
</dbReference>
<dbReference type="EMBL" id="KQ947405">
    <property type="protein sequence ID" value="KUJ23199.1"/>
    <property type="molecule type" value="Genomic_DNA"/>
</dbReference>
<feature type="transmembrane region" description="Helical" evidence="6">
    <location>
        <begin position="174"/>
        <end position="191"/>
    </location>
</feature>
<keyword evidence="6" id="KW-0187">Copper transport</keyword>
<reference evidence="7 8" key="1">
    <citation type="submission" date="2015-10" db="EMBL/GenBank/DDBJ databases">
        <title>Full genome of DAOMC 229536 Phialocephala scopiformis, a fungal endophyte of spruce producing the potent anti-insectan compound rugulosin.</title>
        <authorList>
            <consortium name="DOE Joint Genome Institute"/>
            <person name="Walker A.K."/>
            <person name="Frasz S.L."/>
            <person name="Seifert K.A."/>
            <person name="Miller J.D."/>
            <person name="Mondo S.J."/>
            <person name="Labutti K."/>
            <person name="Lipzen A."/>
            <person name="Dockter R."/>
            <person name="Kennedy M."/>
            <person name="Grigoriev I.V."/>
            <person name="Spatafora J.W."/>
        </authorList>
    </citation>
    <scope>NUCLEOTIDE SEQUENCE [LARGE SCALE GENOMIC DNA]</scope>
    <source>
        <strain evidence="7 8">CBS 120377</strain>
    </source>
</reference>
<dbReference type="GeneID" id="28828943"/>
<keyword evidence="3 6" id="KW-0812">Transmembrane</keyword>
<dbReference type="Proteomes" id="UP000070700">
    <property type="component" value="Unassembled WGS sequence"/>
</dbReference>
<evidence type="ECO:0000313" key="8">
    <source>
        <dbReference type="Proteomes" id="UP000070700"/>
    </source>
</evidence>
<dbReference type="Pfam" id="PF04145">
    <property type="entry name" value="Ctr"/>
    <property type="match status" value="1"/>
</dbReference>
<keyword evidence="6" id="KW-0406">Ion transport</keyword>
<evidence type="ECO:0000256" key="1">
    <source>
        <dbReference type="ARBA" id="ARBA00004141"/>
    </source>
</evidence>
<evidence type="ECO:0000256" key="6">
    <source>
        <dbReference type="RuleBase" id="RU367022"/>
    </source>
</evidence>
<sequence length="210" mass="23557">MDMDMVTAVATSSTSMVMSMATSTAAASAATTAMAMSMGGSTGCKLSMLLNWNTIDACFLFSAFHIRSSFNFFLACLGSFLLVISLELLRRFQREFDRHLQARKSVRQEKEYVLPEEMEEKLLDKGGEGGDLRKERKERLVVVMLEQILRGLIHMVQFSVSYCIMLLFMYSNGYIITSIIFGALVGFALFTRDTLHSPTDDIDDREKACC</sequence>
<gene>
    <name evidence="7" type="ORF">LY89DRAFT_727969</name>
</gene>
<evidence type="ECO:0000256" key="3">
    <source>
        <dbReference type="ARBA" id="ARBA00022692"/>
    </source>
</evidence>
<keyword evidence="6" id="KW-0186">Copper</keyword>
<keyword evidence="4 6" id="KW-1133">Transmembrane helix</keyword>
<dbReference type="OrthoDB" id="161814at2759"/>
<dbReference type="GO" id="GO:0016020">
    <property type="term" value="C:membrane"/>
    <property type="evidence" value="ECO:0007669"/>
    <property type="project" value="UniProtKB-SubCell"/>
</dbReference>
<feature type="transmembrane region" description="Helical" evidence="6">
    <location>
        <begin position="70"/>
        <end position="89"/>
    </location>
</feature>
<keyword evidence="5 6" id="KW-0472">Membrane</keyword>
<protein>
    <recommendedName>
        <fullName evidence="6">Copper transport protein</fullName>
    </recommendedName>
</protein>
<evidence type="ECO:0000256" key="2">
    <source>
        <dbReference type="ARBA" id="ARBA00006921"/>
    </source>
</evidence>
<dbReference type="RefSeq" id="XP_018077554.1">
    <property type="nucleotide sequence ID" value="XM_018219217.1"/>
</dbReference>
<accession>A0A194XT27</accession>
<dbReference type="KEGG" id="psco:LY89DRAFT_727969"/>
<organism evidence="7 8">
    <name type="scientific">Mollisia scopiformis</name>
    <name type="common">Conifer needle endophyte fungus</name>
    <name type="synonym">Phialocephala scopiformis</name>
    <dbReference type="NCBI Taxonomy" id="149040"/>
    <lineage>
        <taxon>Eukaryota</taxon>
        <taxon>Fungi</taxon>
        <taxon>Dikarya</taxon>
        <taxon>Ascomycota</taxon>
        <taxon>Pezizomycotina</taxon>
        <taxon>Leotiomycetes</taxon>
        <taxon>Helotiales</taxon>
        <taxon>Mollisiaceae</taxon>
        <taxon>Mollisia</taxon>
    </lineage>
</organism>
<dbReference type="GO" id="GO:0005375">
    <property type="term" value="F:copper ion transmembrane transporter activity"/>
    <property type="evidence" value="ECO:0007669"/>
    <property type="project" value="UniProtKB-UniRule"/>
</dbReference>
<dbReference type="PANTHER" id="PTHR12483:SF73">
    <property type="entry name" value="COPPER TRANSPORT PROTEIN CTR3"/>
    <property type="match status" value="1"/>
</dbReference>
<dbReference type="PANTHER" id="PTHR12483">
    <property type="entry name" value="SOLUTE CARRIER FAMILY 31 COPPER TRANSPORTERS"/>
    <property type="match status" value="1"/>
</dbReference>